<sequence>MYSLQRCSLWYTGQPDSSEWQQCSRREAGLVKGALQLLPEYQEQRLHTHWPRALSASAQQFLFIPSFR</sequence>
<proteinExistence type="predicted"/>
<protein>
    <submittedName>
        <fullName evidence="1">Uncharacterized protein</fullName>
    </submittedName>
</protein>
<keyword evidence="2" id="KW-1185">Reference proteome</keyword>
<gene>
    <name evidence="1" type="ORF">Y1Q_0003223</name>
</gene>
<dbReference type="Proteomes" id="UP000050525">
    <property type="component" value="Unassembled WGS sequence"/>
</dbReference>
<comment type="caution">
    <text evidence="1">The sequence shown here is derived from an EMBL/GenBank/DDBJ whole genome shotgun (WGS) entry which is preliminary data.</text>
</comment>
<evidence type="ECO:0000313" key="2">
    <source>
        <dbReference type="Proteomes" id="UP000050525"/>
    </source>
</evidence>
<dbReference type="AlphaFoldDB" id="A0A151ME98"/>
<dbReference type="EMBL" id="AKHW03006231">
    <property type="protein sequence ID" value="KYO22720.1"/>
    <property type="molecule type" value="Genomic_DNA"/>
</dbReference>
<evidence type="ECO:0000313" key="1">
    <source>
        <dbReference type="EMBL" id="KYO22720.1"/>
    </source>
</evidence>
<accession>A0A151ME98</accession>
<reference evidence="1 2" key="1">
    <citation type="journal article" date="2012" name="Genome Biol.">
        <title>Sequencing three crocodilian genomes to illuminate the evolution of archosaurs and amniotes.</title>
        <authorList>
            <person name="St John J.A."/>
            <person name="Braun E.L."/>
            <person name="Isberg S.R."/>
            <person name="Miles L.G."/>
            <person name="Chong A.Y."/>
            <person name="Gongora J."/>
            <person name="Dalzell P."/>
            <person name="Moran C."/>
            <person name="Bed'hom B."/>
            <person name="Abzhanov A."/>
            <person name="Burgess S.C."/>
            <person name="Cooksey A.M."/>
            <person name="Castoe T.A."/>
            <person name="Crawford N.G."/>
            <person name="Densmore L.D."/>
            <person name="Drew J.C."/>
            <person name="Edwards S.V."/>
            <person name="Faircloth B.C."/>
            <person name="Fujita M.K."/>
            <person name="Greenwold M.J."/>
            <person name="Hoffmann F.G."/>
            <person name="Howard J.M."/>
            <person name="Iguchi T."/>
            <person name="Janes D.E."/>
            <person name="Khan S.Y."/>
            <person name="Kohno S."/>
            <person name="de Koning A.J."/>
            <person name="Lance S.L."/>
            <person name="McCarthy F.M."/>
            <person name="McCormack J.E."/>
            <person name="Merchant M.E."/>
            <person name="Peterson D.G."/>
            <person name="Pollock D.D."/>
            <person name="Pourmand N."/>
            <person name="Raney B.J."/>
            <person name="Roessler K.A."/>
            <person name="Sanford J.R."/>
            <person name="Sawyer R.H."/>
            <person name="Schmidt C.J."/>
            <person name="Triplett E.W."/>
            <person name="Tuberville T.D."/>
            <person name="Venegas-Anaya M."/>
            <person name="Howard J.T."/>
            <person name="Jarvis E.D."/>
            <person name="Guillette L.J.Jr."/>
            <person name="Glenn T.C."/>
            <person name="Green R.E."/>
            <person name="Ray D.A."/>
        </authorList>
    </citation>
    <scope>NUCLEOTIDE SEQUENCE [LARGE SCALE GENOMIC DNA]</scope>
    <source>
        <strain evidence="1">KSC_2009_1</strain>
    </source>
</reference>
<name>A0A151ME98_ALLMI</name>
<organism evidence="1 2">
    <name type="scientific">Alligator mississippiensis</name>
    <name type="common">American alligator</name>
    <dbReference type="NCBI Taxonomy" id="8496"/>
    <lineage>
        <taxon>Eukaryota</taxon>
        <taxon>Metazoa</taxon>
        <taxon>Chordata</taxon>
        <taxon>Craniata</taxon>
        <taxon>Vertebrata</taxon>
        <taxon>Euteleostomi</taxon>
        <taxon>Archelosauria</taxon>
        <taxon>Archosauria</taxon>
        <taxon>Crocodylia</taxon>
        <taxon>Alligatoridae</taxon>
        <taxon>Alligatorinae</taxon>
        <taxon>Alligator</taxon>
    </lineage>
</organism>